<name>S9ZM65_9RHOO</name>
<dbReference type="RefSeq" id="WP_021250340.1">
    <property type="nucleotide sequence ID" value="NZ_ATJV01000078.1"/>
</dbReference>
<protein>
    <submittedName>
        <fullName evidence="1">Uncharacterized protein</fullName>
    </submittedName>
</protein>
<dbReference type="eggNOG" id="ENOG50331WB">
    <property type="taxonomic scope" value="Bacteria"/>
</dbReference>
<keyword evidence="2" id="KW-1185">Reference proteome</keyword>
<comment type="caution">
    <text evidence="1">The sequence shown here is derived from an EMBL/GenBank/DDBJ whole genome shotgun (WGS) entry which is preliminary data.</text>
</comment>
<proteinExistence type="predicted"/>
<accession>S9ZM65</accession>
<sequence length="192" mass="21727">MLKLDVTADVAQATEHLSDLAEKHIPNAAAKALTRTAFNARDAVRDSLPQRFNLRRPWVKWGVGVTPAKPRTLMAEVWSRDRFMALQETGGAKTGTSAIPLGPMAQKARTQVIPKSQWPGQLAQKKTVFYHAGMLFERRDERRILALYLLGKRQKVEPRFGMADTVRSVALKEYYRQMERALREELTKAGNP</sequence>
<reference evidence="1 2" key="1">
    <citation type="submission" date="2013-06" db="EMBL/GenBank/DDBJ databases">
        <title>Draft genome sequence of Thauera terpenica.</title>
        <authorList>
            <person name="Liu B."/>
            <person name="Frostegard A.H."/>
            <person name="Shapleigh J.P."/>
        </authorList>
    </citation>
    <scope>NUCLEOTIDE SEQUENCE [LARGE SCALE GENOMIC DNA]</scope>
    <source>
        <strain evidence="1 2">58Eu</strain>
    </source>
</reference>
<evidence type="ECO:0000313" key="1">
    <source>
        <dbReference type="EMBL" id="EPZ14577.1"/>
    </source>
</evidence>
<dbReference type="EMBL" id="ATJV01000078">
    <property type="protein sequence ID" value="EPZ14577.1"/>
    <property type="molecule type" value="Genomic_DNA"/>
</dbReference>
<gene>
    <name evidence="1" type="ORF">M622_18395</name>
</gene>
<dbReference type="OrthoDB" id="8918091at2"/>
<dbReference type="STRING" id="1348657.M622_18395"/>
<dbReference type="PATRIC" id="fig|1348657.5.peg.2937"/>
<organism evidence="1 2">
    <name type="scientific">Thauera terpenica 58Eu</name>
    <dbReference type="NCBI Taxonomy" id="1348657"/>
    <lineage>
        <taxon>Bacteria</taxon>
        <taxon>Pseudomonadati</taxon>
        <taxon>Pseudomonadota</taxon>
        <taxon>Betaproteobacteria</taxon>
        <taxon>Rhodocyclales</taxon>
        <taxon>Zoogloeaceae</taxon>
        <taxon>Thauera</taxon>
    </lineage>
</organism>
<dbReference type="AlphaFoldDB" id="S9ZM65"/>
<evidence type="ECO:0000313" key="2">
    <source>
        <dbReference type="Proteomes" id="UP000015455"/>
    </source>
</evidence>
<dbReference type="Proteomes" id="UP000015455">
    <property type="component" value="Unassembled WGS sequence"/>
</dbReference>